<dbReference type="Gene3D" id="3.90.280.10">
    <property type="entry name" value="PEBP-like"/>
    <property type="match status" value="1"/>
</dbReference>
<protein>
    <submittedName>
        <fullName evidence="1">YbhB/YbcL family Raf kinase inhibitor-like protein</fullName>
    </submittedName>
</protein>
<dbReference type="InterPro" id="IPR008914">
    <property type="entry name" value="PEBP"/>
</dbReference>
<dbReference type="NCBIfam" id="TIGR00481">
    <property type="entry name" value="YbhB/YbcL family Raf kinase inhibitor-like protein"/>
    <property type="match status" value="1"/>
</dbReference>
<name>A0ABZ0HT41_9HYPH</name>
<accession>A0ABZ0HT41</accession>
<dbReference type="InterPro" id="IPR005247">
    <property type="entry name" value="YbhB_YbcL/LppC-like"/>
</dbReference>
<evidence type="ECO:0000313" key="2">
    <source>
        <dbReference type="Proteomes" id="UP001626536"/>
    </source>
</evidence>
<organism evidence="1 2">
    <name type="scientific">Methylocapsa polymorpha</name>
    <dbReference type="NCBI Taxonomy" id="3080828"/>
    <lineage>
        <taxon>Bacteria</taxon>
        <taxon>Pseudomonadati</taxon>
        <taxon>Pseudomonadota</taxon>
        <taxon>Alphaproteobacteria</taxon>
        <taxon>Hyphomicrobiales</taxon>
        <taxon>Beijerinckiaceae</taxon>
        <taxon>Methylocapsa</taxon>
    </lineage>
</organism>
<sequence>MRLSSSAISDGGPIPISFTCDGENLSPPLAWSEAPSETRSFALLCDDPDAPSGTFHHWALYDIPADRTELAQGADRNASTGGFHRALNDFNRLGYGGPCPPRRHGPHRYQFRLLALSAEHLTLRKDPSCRDVEREARKFVLDEAGFVGRYER</sequence>
<dbReference type="GO" id="GO:0004860">
    <property type="term" value="F:protein kinase inhibitor activity"/>
    <property type="evidence" value="ECO:0007669"/>
    <property type="project" value="UniProtKB-KW"/>
</dbReference>
<dbReference type="InterPro" id="IPR036610">
    <property type="entry name" value="PEBP-like_sf"/>
</dbReference>
<dbReference type="EMBL" id="CP136862">
    <property type="protein sequence ID" value="WOJ89714.1"/>
    <property type="molecule type" value="Genomic_DNA"/>
</dbReference>
<keyword evidence="1" id="KW-0649">Protein kinase inhibitor</keyword>
<dbReference type="SUPFAM" id="SSF49777">
    <property type="entry name" value="PEBP-like"/>
    <property type="match status" value="1"/>
</dbReference>
<reference evidence="1 2" key="1">
    <citation type="submission" date="2023-10" db="EMBL/GenBank/DDBJ databases">
        <title>Novel methanotroph of the genus Methylocapsa from a subarctic wetland.</title>
        <authorList>
            <person name="Belova S.E."/>
            <person name="Oshkin I.Y."/>
            <person name="Miroshnikov K."/>
            <person name="Dedysh S.N."/>
        </authorList>
    </citation>
    <scope>NUCLEOTIDE SEQUENCE [LARGE SCALE GENOMIC DNA]</scope>
    <source>
        <strain evidence="1 2">RX1</strain>
    </source>
</reference>
<dbReference type="PANTHER" id="PTHR30289:SF1">
    <property type="entry name" value="PEBP (PHOSPHATIDYLETHANOLAMINE-BINDING PROTEIN) FAMILY PROTEIN"/>
    <property type="match status" value="1"/>
</dbReference>
<gene>
    <name evidence="1" type="ORF">RZS28_18360</name>
</gene>
<dbReference type="CDD" id="cd00865">
    <property type="entry name" value="PEBP_bact_arch"/>
    <property type="match status" value="1"/>
</dbReference>
<dbReference type="Proteomes" id="UP001626536">
    <property type="component" value="Chromosome"/>
</dbReference>
<keyword evidence="2" id="KW-1185">Reference proteome</keyword>
<dbReference type="Pfam" id="PF01161">
    <property type="entry name" value="PBP"/>
    <property type="match status" value="1"/>
</dbReference>
<dbReference type="PANTHER" id="PTHR30289">
    <property type="entry name" value="UNCHARACTERIZED PROTEIN YBCL-RELATED"/>
    <property type="match status" value="1"/>
</dbReference>
<dbReference type="RefSeq" id="WP_407339158.1">
    <property type="nucleotide sequence ID" value="NZ_CP136862.1"/>
</dbReference>
<proteinExistence type="predicted"/>
<evidence type="ECO:0000313" key="1">
    <source>
        <dbReference type="EMBL" id="WOJ89714.1"/>
    </source>
</evidence>